<dbReference type="Pfam" id="PF00534">
    <property type="entry name" value="Glycos_transf_1"/>
    <property type="match status" value="1"/>
</dbReference>
<dbReference type="InterPro" id="IPR028098">
    <property type="entry name" value="Glyco_trans_4-like_N"/>
</dbReference>
<feature type="domain" description="Glycosyl transferase family 1" evidence="3">
    <location>
        <begin position="269"/>
        <end position="418"/>
    </location>
</feature>
<comment type="caution">
    <text evidence="5">The sequence shown here is derived from an EMBL/GenBank/DDBJ whole genome shotgun (WGS) entry which is preliminary data.</text>
</comment>
<feature type="domain" description="Glycosyltransferase subfamily 4-like N-terminal" evidence="4">
    <location>
        <begin position="50"/>
        <end position="252"/>
    </location>
</feature>
<reference evidence="6" key="1">
    <citation type="journal article" date="2019" name="Int. J. Syst. Evol. Microbiol.">
        <title>The Global Catalogue of Microorganisms (GCM) 10K type strain sequencing project: providing services to taxonomists for standard genome sequencing and annotation.</title>
        <authorList>
            <consortium name="The Broad Institute Genomics Platform"/>
            <consortium name="The Broad Institute Genome Sequencing Center for Infectious Disease"/>
            <person name="Wu L."/>
            <person name="Ma J."/>
        </authorList>
    </citation>
    <scope>NUCLEOTIDE SEQUENCE [LARGE SCALE GENOMIC DNA]</scope>
    <source>
        <strain evidence="6">KCTC 52237</strain>
    </source>
</reference>
<evidence type="ECO:0000256" key="1">
    <source>
        <dbReference type="ARBA" id="ARBA00022679"/>
    </source>
</evidence>
<dbReference type="EC" id="2.4.-.-" evidence="5"/>
<gene>
    <name evidence="5" type="ORF">ACFODX_04700</name>
</gene>
<protein>
    <submittedName>
        <fullName evidence="5">Glycosyltransferase family 4 protein</fullName>
        <ecNumber evidence="5">2.4.-.-</ecNumber>
    </submittedName>
</protein>
<evidence type="ECO:0000259" key="4">
    <source>
        <dbReference type="Pfam" id="PF13439"/>
    </source>
</evidence>
<sequence length="464" mass="51493">MSYLPVTHQTRACDQAPDHSPAAASAAPSPLQRSTSLRIALLGYRSHPHVGGQGIYLQYLSKALVDLGHEVDVISGPPYPELDSRVRLIKLPSLDLYAHPNPTRALKLKHCLSLADFYEWWSKLSGAFGEPYCFGRRLVKYFKQHNPHYDIVHDNQSLCYGLLALQKRGVNIIATVHHPITQDRDLALAAATEKGQRWLIKRWYSFLGMQKTVVQKLQHVITVSQQSRRDIAQAFGRPAVEIHVIPNGVDTNIFKPLAGIARIPLRLITTASSDQPLKGLSVLLRAIAALRSEFPELQLVVIGKLKENGETQKELQALNLQESVQFKSGISNSELVEQYAHASIAIVPSLYEGFGLPAAEAMACGVPLICSDGGALPEVVGDAARLVRAGNTDDLQQALRDLLLDNQAREQLSAKGREHILQQLSWDCVGKKMERFYFQVLNQQQDDPISNRELSGEQVQNAYD</sequence>
<dbReference type="CDD" id="cd03801">
    <property type="entry name" value="GT4_PimA-like"/>
    <property type="match status" value="1"/>
</dbReference>
<dbReference type="Pfam" id="PF13439">
    <property type="entry name" value="Glyco_transf_4"/>
    <property type="match status" value="1"/>
</dbReference>
<dbReference type="Gene3D" id="3.40.50.2000">
    <property type="entry name" value="Glycogen Phosphorylase B"/>
    <property type="match status" value="2"/>
</dbReference>
<evidence type="ECO:0000313" key="5">
    <source>
        <dbReference type="EMBL" id="MFC3114848.1"/>
    </source>
</evidence>
<proteinExistence type="predicted"/>
<dbReference type="InterPro" id="IPR001296">
    <property type="entry name" value="Glyco_trans_1"/>
</dbReference>
<keyword evidence="6" id="KW-1185">Reference proteome</keyword>
<feature type="region of interest" description="Disordered" evidence="2">
    <location>
        <begin position="1"/>
        <end position="30"/>
    </location>
</feature>
<dbReference type="PANTHER" id="PTHR46401:SF2">
    <property type="entry name" value="GLYCOSYLTRANSFERASE WBBK-RELATED"/>
    <property type="match status" value="1"/>
</dbReference>
<dbReference type="EMBL" id="JBHRTF010000002">
    <property type="protein sequence ID" value="MFC3114848.1"/>
    <property type="molecule type" value="Genomic_DNA"/>
</dbReference>
<dbReference type="Proteomes" id="UP001595555">
    <property type="component" value="Unassembled WGS sequence"/>
</dbReference>
<evidence type="ECO:0000259" key="3">
    <source>
        <dbReference type="Pfam" id="PF00534"/>
    </source>
</evidence>
<keyword evidence="1 5" id="KW-0808">Transferase</keyword>
<dbReference type="PANTHER" id="PTHR46401">
    <property type="entry name" value="GLYCOSYLTRANSFERASE WBBK-RELATED"/>
    <property type="match status" value="1"/>
</dbReference>
<evidence type="ECO:0000313" key="6">
    <source>
        <dbReference type="Proteomes" id="UP001595555"/>
    </source>
</evidence>
<organism evidence="5 6">
    <name type="scientific">Cellvibrio fontiphilus</name>
    <dbReference type="NCBI Taxonomy" id="1815559"/>
    <lineage>
        <taxon>Bacteria</taxon>
        <taxon>Pseudomonadati</taxon>
        <taxon>Pseudomonadota</taxon>
        <taxon>Gammaproteobacteria</taxon>
        <taxon>Cellvibrionales</taxon>
        <taxon>Cellvibrionaceae</taxon>
        <taxon>Cellvibrio</taxon>
    </lineage>
</organism>
<dbReference type="GO" id="GO:0016757">
    <property type="term" value="F:glycosyltransferase activity"/>
    <property type="evidence" value="ECO:0007669"/>
    <property type="project" value="UniProtKB-KW"/>
</dbReference>
<dbReference type="RefSeq" id="WP_378116563.1">
    <property type="nucleotide sequence ID" value="NZ_JBHRTF010000002.1"/>
</dbReference>
<accession>A0ABV7FG18</accession>
<name>A0ABV7FG18_9GAMM</name>
<keyword evidence="5" id="KW-0328">Glycosyltransferase</keyword>
<dbReference type="SUPFAM" id="SSF53756">
    <property type="entry name" value="UDP-Glycosyltransferase/glycogen phosphorylase"/>
    <property type="match status" value="1"/>
</dbReference>
<evidence type="ECO:0000256" key="2">
    <source>
        <dbReference type="SAM" id="MobiDB-lite"/>
    </source>
</evidence>
<feature type="compositionally biased region" description="Low complexity" evidence="2">
    <location>
        <begin position="20"/>
        <end position="30"/>
    </location>
</feature>